<evidence type="ECO:0000313" key="1">
    <source>
        <dbReference type="EMBL" id="KKM01096.1"/>
    </source>
</evidence>
<name>A0A0F9J5A3_9ZZZZ</name>
<organism evidence="1">
    <name type="scientific">marine sediment metagenome</name>
    <dbReference type="NCBI Taxonomy" id="412755"/>
    <lineage>
        <taxon>unclassified sequences</taxon>
        <taxon>metagenomes</taxon>
        <taxon>ecological metagenomes</taxon>
    </lineage>
</organism>
<sequence>MPLILQREYVEFIDSWWRFSYKKVVGNNQFNVYMNLKLIGLMKISMLQISPPMYGGYIWCTRSEALSLALPAAFTDMYNSISLEPRFTQLARIIISDWIVAHPGEKEHNHDPDPEPDPIS</sequence>
<comment type="caution">
    <text evidence="1">The sequence shown here is derived from an EMBL/GenBank/DDBJ whole genome shotgun (WGS) entry which is preliminary data.</text>
</comment>
<dbReference type="EMBL" id="LAZR01017273">
    <property type="protein sequence ID" value="KKM01096.1"/>
    <property type="molecule type" value="Genomic_DNA"/>
</dbReference>
<dbReference type="AlphaFoldDB" id="A0A0F9J5A3"/>
<reference evidence="1" key="1">
    <citation type="journal article" date="2015" name="Nature">
        <title>Complex archaea that bridge the gap between prokaryotes and eukaryotes.</title>
        <authorList>
            <person name="Spang A."/>
            <person name="Saw J.H."/>
            <person name="Jorgensen S.L."/>
            <person name="Zaremba-Niedzwiedzka K."/>
            <person name="Martijn J."/>
            <person name="Lind A.E."/>
            <person name="van Eijk R."/>
            <person name="Schleper C."/>
            <person name="Guy L."/>
            <person name="Ettema T.J."/>
        </authorList>
    </citation>
    <scope>NUCLEOTIDE SEQUENCE</scope>
</reference>
<feature type="non-terminal residue" evidence="1">
    <location>
        <position position="120"/>
    </location>
</feature>
<gene>
    <name evidence="1" type="ORF">LCGC14_1797790</name>
</gene>
<protein>
    <submittedName>
        <fullName evidence="1">Uncharacterized protein</fullName>
    </submittedName>
</protein>
<proteinExistence type="predicted"/>
<accession>A0A0F9J5A3</accession>